<dbReference type="CDD" id="cd00143">
    <property type="entry name" value="PP2Cc"/>
    <property type="match status" value="1"/>
</dbReference>
<evidence type="ECO:0000256" key="10">
    <source>
        <dbReference type="SAM" id="MobiDB-lite"/>
    </source>
</evidence>
<comment type="similarity">
    <text evidence="9">Belongs to the PP2C family.</text>
</comment>
<keyword evidence="13" id="KW-1185">Reference proteome</keyword>
<dbReference type="Gene3D" id="3.60.40.10">
    <property type="entry name" value="PPM-type phosphatase domain"/>
    <property type="match status" value="1"/>
</dbReference>
<dbReference type="InterPro" id="IPR015655">
    <property type="entry name" value="PP2C"/>
</dbReference>
<dbReference type="InterPro" id="IPR000222">
    <property type="entry name" value="PP2C_BS"/>
</dbReference>
<evidence type="ECO:0000256" key="2">
    <source>
        <dbReference type="ARBA" id="ARBA00001946"/>
    </source>
</evidence>
<sequence>MSQPSYKNILKRSRSSIDAAAGREDIIQGIALVCKASADNGDVLFSSSSSKERVRLEEVSEVAQVVSESSKLIDQAFFLPTLARSPSYPFDSNKERIRWLLAGRRESDCFQQHSGNTRRRKRATVHGLDSSVQSKDTDVGKLPSPALASTTSLNVEESAAAVNDESSKAPMHVHAVGDCISEGLSSPSSSHFQLPCTGAVNIVLSQMQEGAALEAEGHGLSPAAGPVKAQALEILHPPSRRSCCIARDRCPQFGRLSVCGCRREMEDTYTVEPDFVLLPCNSLGGCQCHDPALCACSSFHFFAVYDGHGGAQASTFCKARLHKALTEELIKDVRSHVKAGDGASSDWSLRWRRVMEACFLKIDEEVGGVCPTGGCTSADGTPSCCVNPIAPDNVGTTAVVAVIGPCQIIVANCGDSRAVLSRGGKVVSLSHDHKPDREDETNRIIAAGGRIIYWEGYRVGGLLAMSRAIGNRFLKNYVIAVPEVTCIERTKEDECLIIASDGLWDVVSSEMACDIARRRLRSQRRKCASADNLGHEDTPAGAAAALLTKFALSRGSKDNISVIVIDLKSYRKKSL</sequence>
<dbReference type="PROSITE" id="PS51746">
    <property type="entry name" value="PPM_2"/>
    <property type="match status" value="1"/>
</dbReference>
<dbReference type="InterPro" id="IPR001932">
    <property type="entry name" value="PPM-type_phosphatase-like_dom"/>
</dbReference>
<dbReference type="Proteomes" id="UP000886520">
    <property type="component" value="Chromosome 17"/>
</dbReference>
<dbReference type="EMBL" id="JABFUD020000017">
    <property type="protein sequence ID" value="KAI5067581.1"/>
    <property type="molecule type" value="Genomic_DNA"/>
</dbReference>
<dbReference type="OrthoDB" id="10264738at2759"/>
<dbReference type="AlphaFoldDB" id="A0A9D4UGP6"/>
<keyword evidence="6" id="KW-0460">Magnesium</keyword>
<evidence type="ECO:0000256" key="6">
    <source>
        <dbReference type="ARBA" id="ARBA00022842"/>
    </source>
</evidence>
<evidence type="ECO:0000256" key="5">
    <source>
        <dbReference type="ARBA" id="ARBA00022801"/>
    </source>
</evidence>
<evidence type="ECO:0000256" key="3">
    <source>
        <dbReference type="ARBA" id="ARBA00013081"/>
    </source>
</evidence>
<evidence type="ECO:0000313" key="12">
    <source>
        <dbReference type="EMBL" id="KAI5067581.1"/>
    </source>
</evidence>
<keyword evidence="7 9" id="KW-0904">Protein phosphatase</keyword>
<dbReference type="FunFam" id="3.60.40.10:FF:000041">
    <property type="entry name" value="Protein phosphatase 2C 51"/>
    <property type="match status" value="1"/>
</dbReference>
<evidence type="ECO:0000256" key="4">
    <source>
        <dbReference type="ARBA" id="ARBA00022723"/>
    </source>
</evidence>
<feature type="domain" description="PPM-type phosphatase" evidence="11">
    <location>
        <begin position="242"/>
        <end position="567"/>
    </location>
</feature>
<keyword evidence="5 9" id="KW-0378">Hydrolase</keyword>
<evidence type="ECO:0000313" key="13">
    <source>
        <dbReference type="Proteomes" id="UP000886520"/>
    </source>
</evidence>
<keyword evidence="8" id="KW-0464">Manganese</keyword>
<dbReference type="PROSITE" id="PS01032">
    <property type="entry name" value="PPM_1"/>
    <property type="match status" value="1"/>
</dbReference>
<dbReference type="GO" id="GO:0046872">
    <property type="term" value="F:metal ion binding"/>
    <property type="evidence" value="ECO:0007669"/>
    <property type="project" value="UniProtKB-KW"/>
</dbReference>
<organism evidence="12 13">
    <name type="scientific">Adiantum capillus-veneris</name>
    <name type="common">Maidenhair fern</name>
    <dbReference type="NCBI Taxonomy" id="13818"/>
    <lineage>
        <taxon>Eukaryota</taxon>
        <taxon>Viridiplantae</taxon>
        <taxon>Streptophyta</taxon>
        <taxon>Embryophyta</taxon>
        <taxon>Tracheophyta</taxon>
        <taxon>Polypodiopsida</taxon>
        <taxon>Polypodiidae</taxon>
        <taxon>Polypodiales</taxon>
        <taxon>Pteridineae</taxon>
        <taxon>Pteridaceae</taxon>
        <taxon>Vittarioideae</taxon>
        <taxon>Adiantum</taxon>
    </lineage>
</organism>
<gene>
    <name evidence="12" type="ORF">GOP47_0018109</name>
</gene>
<feature type="region of interest" description="Disordered" evidence="10">
    <location>
        <begin position="111"/>
        <end position="150"/>
    </location>
</feature>
<comment type="cofactor">
    <cofactor evidence="1">
        <name>Mn(2+)</name>
        <dbReference type="ChEBI" id="CHEBI:29035"/>
    </cofactor>
</comment>
<proteinExistence type="inferred from homology"/>
<name>A0A9D4UGP6_ADICA</name>
<dbReference type="Pfam" id="PF00481">
    <property type="entry name" value="PP2C"/>
    <property type="match status" value="1"/>
</dbReference>
<dbReference type="GO" id="GO:0004722">
    <property type="term" value="F:protein serine/threonine phosphatase activity"/>
    <property type="evidence" value="ECO:0007669"/>
    <property type="project" value="UniProtKB-EC"/>
</dbReference>
<protein>
    <recommendedName>
        <fullName evidence="3">protein-serine/threonine phosphatase</fullName>
        <ecNumber evidence="3">3.1.3.16</ecNumber>
    </recommendedName>
</protein>
<dbReference type="SMART" id="SM00332">
    <property type="entry name" value="PP2Cc"/>
    <property type="match status" value="1"/>
</dbReference>
<comment type="caution">
    <text evidence="12">The sequence shown here is derived from an EMBL/GenBank/DDBJ whole genome shotgun (WGS) entry which is preliminary data.</text>
</comment>
<comment type="cofactor">
    <cofactor evidence="2">
        <name>Mg(2+)</name>
        <dbReference type="ChEBI" id="CHEBI:18420"/>
    </cofactor>
</comment>
<reference evidence="12" key="1">
    <citation type="submission" date="2021-01" db="EMBL/GenBank/DDBJ databases">
        <title>Adiantum capillus-veneris genome.</title>
        <authorList>
            <person name="Fang Y."/>
            <person name="Liao Q."/>
        </authorList>
    </citation>
    <scope>NUCLEOTIDE SEQUENCE</scope>
    <source>
        <strain evidence="12">H3</strain>
        <tissue evidence="12">Leaf</tissue>
    </source>
</reference>
<evidence type="ECO:0000256" key="1">
    <source>
        <dbReference type="ARBA" id="ARBA00001936"/>
    </source>
</evidence>
<dbReference type="InterPro" id="IPR036457">
    <property type="entry name" value="PPM-type-like_dom_sf"/>
</dbReference>
<accession>A0A9D4UGP6</accession>
<evidence type="ECO:0000256" key="8">
    <source>
        <dbReference type="ARBA" id="ARBA00023211"/>
    </source>
</evidence>
<evidence type="ECO:0000256" key="7">
    <source>
        <dbReference type="ARBA" id="ARBA00022912"/>
    </source>
</evidence>
<keyword evidence="4" id="KW-0479">Metal-binding</keyword>
<dbReference type="EC" id="3.1.3.16" evidence="3"/>
<dbReference type="PANTHER" id="PTHR47992">
    <property type="entry name" value="PROTEIN PHOSPHATASE"/>
    <property type="match status" value="1"/>
</dbReference>
<dbReference type="SUPFAM" id="SSF81606">
    <property type="entry name" value="PP2C-like"/>
    <property type="match status" value="1"/>
</dbReference>
<evidence type="ECO:0000256" key="9">
    <source>
        <dbReference type="RuleBase" id="RU003465"/>
    </source>
</evidence>
<evidence type="ECO:0000259" key="11">
    <source>
        <dbReference type="PROSITE" id="PS51746"/>
    </source>
</evidence>